<evidence type="ECO:0000256" key="1">
    <source>
        <dbReference type="SAM" id="MobiDB-lite"/>
    </source>
</evidence>
<dbReference type="EMBL" id="QKWP01000200">
    <property type="protein sequence ID" value="RIB24804.1"/>
    <property type="molecule type" value="Genomic_DNA"/>
</dbReference>
<organism evidence="3 4">
    <name type="scientific">Gigaspora rosea</name>
    <dbReference type="NCBI Taxonomy" id="44941"/>
    <lineage>
        <taxon>Eukaryota</taxon>
        <taxon>Fungi</taxon>
        <taxon>Fungi incertae sedis</taxon>
        <taxon>Mucoromycota</taxon>
        <taxon>Glomeromycotina</taxon>
        <taxon>Glomeromycetes</taxon>
        <taxon>Diversisporales</taxon>
        <taxon>Gigasporaceae</taxon>
        <taxon>Gigaspora</taxon>
    </lineage>
</organism>
<comment type="caution">
    <text evidence="3">The sequence shown here is derived from an EMBL/GenBank/DDBJ whole genome shotgun (WGS) entry which is preliminary data.</text>
</comment>
<feature type="transmembrane region" description="Helical" evidence="2">
    <location>
        <begin position="70"/>
        <end position="90"/>
    </location>
</feature>
<dbReference type="OrthoDB" id="10570714at2759"/>
<reference evidence="3 4" key="1">
    <citation type="submission" date="2018-06" db="EMBL/GenBank/DDBJ databases">
        <title>Comparative genomics reveals the genomic features of Rhizophagus irregularis, R. cerebriforme, R. diaphanum and Gigaspora rosea, and their symbiotic lifestyle signature.</title>
        <authorList>
            <person name="Morin E."/>
            <person name="San Clemente H."/>
            <person name="Chen E.C.H."/>
            <person name="De La Providencia I."/>
            <person name="Hainaut M."/>
            <person name="Kuo A."/>
            <person name="Kohler A."/>
            <person name="Murat C."/>
            <person name="Tang N."/>
            <person name="Roy S."/>
            <person name="Loubradou J."/>
            <person name="Henrissat B."/>
            <person name="Grigoriev I.V."/>
            <person name="Corradi N."/>
            <person name="Roux C."/>
            <person name="Martin F.M."/>
        </authorList>
    </citation>
    <scope>NUCLEOTIDE SEQUENCE [LARGE SCALE GENOMIC DNA]</scope>
    <source>
        <strain evidence="3 4">DAOM 194757</strain>
    </source>
</reference>
<evidence type="ECO:0000256" key="2">
    <source>
        <dbReference type="SAM" id="Phobius"/>
    </source>
</evidence>
<accession>A0A397VQM1</accession>
<evidence type="ECO:0000313" key="3">
    <source>
        <dbReference type="EMBL" id="RIB24804.1"/>
    </source>
</evidence>
<keyword evidence="2" id="KW-0812">Transmembrane</keyword>
<feature type="transmembrane region" description="Helical" evidence="2">
    <location>
        <begin position="171"/>
        <end position="196"/>
    </location>
</feature>
<name>A0A397VQM1_9GLOM</name>
<evidence type="ECO:0000313" key="4">
    <source>
        <dbReference type="Proteomes" id="UP000266673"/>
    </source>
</evidence>
<feature type="transmembrane region" description="Helical" evidence="2">
    <location>
        <begin position="337"/>
        <end position="356"/>
    </location>
</feature>
<dbReference type="Proteomes" id="UP000266673">
    <property type="component" value="Unassembled WGS sequence"/>
</dbReference>
<proteinExistence type="predicted"/>
<protein>
    <submittedName>
        <fullName evidence="3">Uncharacterized protein</fullName>
    </submittedName>
</protein>
<feature type="transmembrane region" description="Helical" evidence="2">
    <location>
        <begin position="102"/>
        <end position="123"/>
    </location>
</feature>
<dbReference type="AlphaFoldDB" id="A0A397VQM1"/>
<keyword evidence="2" id="KW-0472">Membrane</keyword>
<keyword evidence="2" id="KW-1133">Transmembrane helix</keyword>
<feature type="region of interest" description="Disordered" evidence="1">
    <location>
        <begin position="1"/>
        <end position="41"/>
    </location>
</feature>
<sequence length="426" mass="48430">MGTQTNGQEDILITINDETGTKEIKDTPSLTSDETGTKEEKETVRERRYKLIKLKRKYKKLENLHNISRMRLIIVGIFCILALGNGILLYTMKDQIPNTKGIISTSIFGTGSIGALISGLMSLKNFFSGNKVVDEECDDKTAQDSINNEKKGVDDAIRFIKGLIINIRYMLLCRTIILCLMALCFLILSITSAVFLTQSLNIHLNFKTNSTDIHYDGTENKPNSTNITYNGTENKPNSTDINYNSTGNNNLDSNSSNSLFFEWTIIIFIIFSCICIWGTFATLFCFEYIIPLIENKTEDETENISEKKSDENFSLTIPLTQIVNDAGKEFKQPLLNILVKIFLWITFFNISFIGMISQDKKDEKHFFCLLRITVNKQEKDKIDAILFGLSANLDKKVPHKKYPRKPLLITLVPHVIRSIRSNPQQN</sequence>
<feature type="transmembrane region" description="Helical" evidence="2">
    <location>
        <begin position="263"/>
        <end position="286"/>
    </location>
</feature>
<gene>
    <name evidence="3" type="ORF">C2G38_2281090</name>
</gene>
<keyword evidence="4" id="KW-1185">Reference proteome</keyword>